<dbReference type="PRINTS" id="PR00151">
    <property type="entry name" value="PORPHBDMNASE"/>
</dbReference>
<dbReference type="InterPro" id="IPR036803">
    <property type="entry name" value="Porphobilinogen_deaminase_C_sf"/>
</dbReference>
<dbReference type="PANTHER" id="PTHR11557:SF0">
    <property type="entry name" value="PORPHOBILINOGEN DEAMINASE"/>
    <property type="match status" value="1"/>
</dbReference>
<comment type="catalytic activity">
    <reaction evidence="6 7">
        <text>4 porphobilinogen + H2O = hydroxymethylbilane + 4 NH4(+)</text>
        <dbReference type="Rhea" id="RHEA:13185"/>
        <dbReference type="ChEBI" id="CHEBI:15377"/>
        <dbReference type="ChEBI" id="CHEBI:28938"/>
        <dbReference type="ChEBI" id="CHEBI:57845"/>
        <dbReference type="ChEBI" id="CHEBI:58126"/>
        <dbReference type="EC" id="2.5.1.61"/>
    </reaction>
</comment>
<evidence type="ECO:0000256" key="2">
    <source>
        <dbReference type="ARBA" id="ARBA00005638"/>
    </source>
</evidence>
<feature type="domain" description="Porphobilinogen deaminase N-terminal" evidence="8">
    <location>
        <begin position="2"/>
        <end position="202"/>
    </location>
</feature>
<dbReference type="EC" id="2.5.1.61" evidence="7"/>
<dbReference type="InterPro" id="IPR022419">
    <property type="entry name" value="Porphobilin_deaminase_cofac_BS"/>
</dbReference>
<evidence type="ECO:0000256" key="5">
    <source>
        <dbReference type="ARBA" id="ARBA00023244"/>
    </source>
</evidence>
<evidence type="ECO:0000256" key="3">
    <source>
        <dbReference type="ARBA" id="ARBA00011245"/>
    </source>
</evidence>
<dbReference type="Pfam" id="PF03900">
    <property type="entry name" value="Porphobil_deamC"/>
    <property type="match status" value="1"/>
</dbReference>
<dbReference type="InterPro" id="IPR022418">
    <property type="entry name" value="Porphobilinogen_deaminase_C"/>
</dbReference>
<dbReference type="Proteomes" id="UP000199350">
    <property type="component" value="Chromosome I"/>
</dbReference>
<dbReference type="PROSITE" id="PS00533">
    <property type="entry name" value="PORPHOBILINOGEN_DEAM"/>
    <property type="match status" value="1"/>
</dbReference>
<comment type="cofactor">
    <cofactor evidence="7">
        <name>dipyrromethane</name>
        <dbReference type="ChEBI" id="CHEBI:60342"/>
    </cofactor>
    <text evidence="7">Binds 1 dipyrromethane group covalently.</text>
</comment>
<dbReference type="GO" id="GO:0006782">
    <property type="term" value="P:protoporphyrinogen IX biosynthetic process"/>
    <property type="evidence" value="ECO:0007669"/>
    <property type="project" value="UniProtKB-UniRule"/>
</dbReference>
<evidence type="ECO:0000313" key="11">
    <source>
        <dbReference type="Proteomes" id="UP000199350"/>
    </source>
</evidence>
<protein>
    <recommendedName>
        <fullName evidence="7">Porphobilinogen deaminase</fullName>
        <shortName evidence="7">PBG</shortName>
        <ecNumber evidence="7">2.5.1.61</ecNumber>
    </recommendedName>
    <alternativeName>
        <fullName evidence="7">Hydroxymethylbilane synthase</fullName>
        <shortName evidence="7">HMBS</shortName>
    </alternativeName>
    <alternativeName>
        <fullName evidence="7">Pre-uroporphyrinogen synthase</fullName>
    </alternativeName>
</protein>
<evidence type="ECO:0000259" key="9">
    <source>
        <dbReference type="Pfam" id="PF03900"/>
    </source>
</evidence>
<evidence type="ECO:0000256" key="6">
    <source>
        <dbReference type="ARBA" id="ARBA00048169"/>
    </source>
</evidence>
<dbReference type="SUPFAM" id="SSF54782">
    <property type="entry name" value="Porphobilinogen deaminase (hydroxymethylbilane synthase), C-terminal domain"/>
    <property type="match status" value="1"/>
</dbReference>
<dbReference type="FunFam" id="3.40.190.10:FF:000005">
    <property type="entry name" value="Porphobilinogen deaminase"/>
    <property type="match status" value="1"/>
</dbReference>
<reference evidence="11" key="1">
    <citation type="submission" date="2016-10" db="EMBL/GenBank/DDBJ databases">
        <authorList>
            <person name="Varghese N."/>
            <person name="Submissions S."/>
        </authorList>
    </citation>
    <scope>NUCLEOTIDE SEQUENCE [LARGE SCALE GENOMIC DNA]</scope>
    <source>
        <strain evidence="11">DSM 20632</strain>
    </source>
</reference>
<organism evidence="10 11">
    <name type="scientific">Corynebacterium mycetoides</name>
    <dbReference type="NCBI Taxonomy" id="38302"/>
    <lineage>
        <taxon>Bacteria</taxon>
        <taxon>Bacillati</taxon>
        <taxon>Actinomycetota</taxon>
        <taxon>Actinomycetes</taxon>
        <taxon>Mycobacteriales</taxon>
        <taxon>Corynebacteriaceae</taxon>
        <taxon>Corynebacterium</taxon>
    </lineage>
</organism>
<dbReference type="NCBIfam" id="TIGR00212">
    <property type="entry name" value="hemC"/>
    <property type="match status" value="1"/>
</dbReference>
<dbReference type="InterPro" id="IPR022417">
    <property type="entry name" value="Porphobilin_deaminase_N"/>
</dbReference>
<dbReference type="AlphaFoldDB" id="A0A1G9QBB5"/>
<dbReference type="OrthoDB" id="9810298at2"/>
<dbReference type="InterPro" id="IPR000860">
    <property type="entry name" value="HemC"/>
</dbReference>
<dbReference type="Pfam" id="PF01379">
    <property type="entry name" value="Porphobil_deam"/>
    <property type="match status" value="1"/>
</dbReference>
<accession>A0A1G9QBB5</accession>
<comment type="function">
    <text evidence="1 7">Tetrapolymerization of the monopyrrole PBG into the hydroxymethylbilane pre-uroporphyrinogen in several discrete steps.</text>
</comment>
<evidence type="ECO:0000313" key="10">
    <source>
        <dbReference type="EMBL" id="SDM08021.1"/>
    </source>
</evidence>
<dbReference type="GO" id="GO:0004418">
    <property type="term" value="F:hydroxymethylbilane synthase activity"/>
    <property type="evidence" value="ECO:0007669"/>
    <property type="project" value="UniProtKB-UniRule"/>
</dbReference>
<dbReference type="SUPFAM" id="SSF53850">
    <property type="entry name" value="Periplasmic binding protein-like II"/>
    <property type="match status" value="1"/>
</dbReference>
<evidence type="ECO:0000256" key="1">
    <source>
        <dbReference type="ARBA" id="ARBA00002869"/>
    </source>
</evidence>
<comment type="miscellaneous">
    <text evidence="7">The porphobilinogen subunits are added to the dipyrromethane group.</text>
</comment>
<comment type="similarity">
    <text evidence="2 7">Belongs to the HMBS family.</text>
</comment>
<dbReference type="PIRSF" id="PIRSF001438">
    <property type="entry name" value="4pyrrol_synth_OHMeBilane_synth"/>
    <property type="match status" value="1"/>
</dbReference>
<dbReference type="PANTHER" id="PTHR11557">
    <property type="entry name" value="PORPHOBILINOGEN DEAMINASE"/>
    <property type="match status" value="1"/>
</dbReference>
<name>A0A1G9QBB5_9CORY</name>
<sequence>MLHIGTRGSNLATTQAGHVRDAIIAGGTEAELTIVTTPGDLSQAPVERIGIGVFTSALRDALFTGQVDVAVHSFKDLPTADEPRARIVVPAREDNREALIARDGMGLANLPEGARVGTSAPRRVSQLKALRPDLDIRPLRGNIESRMGRVESGELDAIVLAYAGLARAGYGERATQLFNPVEFMPAPAQGALAVECRSDDAGTVAVLESLMDNTAALQVSAERHVLATLEAGCTAPVAAHAEVAGGQLTLRAGVFALDGSRQLVQSGSIEVPDVDDIASRERARGLGRELAAKLLDAGAAELMASE</sequence>
<dbReference type="RefSeq" id="WP_092151438.1">
    <property type="nucleotide sequence ID" value="NZ_LT629700.1"/>
</dbReference>
<comment type="subunit">
    <text evidence="3 7">Monomer.</text>
</comment>
<evidence type="ECO:0000259" key="8">
    <source>
        <dbReference type="Pfam" id="PF01379"/>
    </source>
</evidence>
<feature type="domain" description="Porphobilinogen deaminase C-terminal" evidence="9">
    <location>
        <begin position="217"/>
        <end position="295"/>
    </location>
</feature>
<keyword evidence="11" id="KW-1185">Reference proteome</keyword>
<dbReference type="EMBL" id="LT629700">
    <property type="protein sequence ID" value="SDM08021.1"/>
    <property type="molecule type" value="Genomic_DNA"/>
</dbReference>
<keyword evidence="4 7" id="KW-0808">Transferase</keyword>
<evidence type="ECO:0000256" key="7">
    <source>
        <dbReference type="HAMAP-Rule" id="MF_00260"/>
    </source>
</evidence>
<evidence type="ECO:0000256" key="4">
    <source>
        <dbReference type="ARBA" id="ARBA00022679"/>
    </source>
</evidence>
<feature type="modified residue" description="S-(dipyrrolylmethanemethyl)cysteine" evidence="7">
    <location>
        <position position="233"/>
    </location>
</feature>
<dbReference type="HAMAP" id="MF_00260">
    <property type="entry name" value="Porphobil_deam"/>
    <property type="match status" value="1"/>
</dbReference>
<dbReference type="Gene3D" id="3.40.190.10">
    <property type="entry name" value="Periplasmic binding protein-like II"/>
    <property type="match status" value="2"/>
</dbReference>
<proteinExistence type="inferred from homology"/>
<dbReference type="Gene3D" id="3.30.160.40">
    <property type="entry name" value="Porphobilinogen deaminase, C-terminal domain"/>
    <property type="match status" value="1"/>
</dbReference>
<dbReference type="STRING" id="38302.SAMN04488535_1831"/>
<dbReference type="GO" id="GO:0005737">
    <property type="term" value="C:cytoplasm"/>
    <property type="evidence" value="ECO:0007669"/>
    <property type="project" value="UniProtKB-UniRule"/>
</dbReference>
<gene>
    <name evidence="7" type="primary">hemC</name>
    <name evidence="10" type="ORF">SAMN04488535_1831</name>
</gene>
<keyword evidence="5 7" id="KW-0627">Porphyrin biosynthesis</keyword>